<dbReference type="PROSITE" id="PS51819">
    <property type="entry name" value="VOC"/>
    <property type="match status" value="1"/>
</dbReference>
<dbReference type="Proteomes" id="UP000277579">
    <property type="component" value="Unassembled WGS sequence"/>
</dbReference>
<name>A0A495MJJ7_9FLAO</name>
<gene>
    <name evidence="2" type="ORF">CLV94_0575</name>
</gene>
<sequence>MKIKELHLLSNDLIETEKFYNTILDIPTYKKAENEIVFAFGETLLFFKKTEANSQYHIAFDIPNNQLEEAYTWLKSRIEILPVLEKSPFADFESWNAKSFYFYDNNSNLLEFIVRYDLDNRSENTFNSSSILYASEIGIVTDDVPSLAKKLQENYSLSVYYKQPPQENFIALGDETGLLIIVNQNRNWFPTDKKAIPFPSRIIFDTENRQNLELTIE</sequence>
<keyword evidence="2" id="KW-0223">Dioxygenase</keyword>
<dbReference type="InterPro" id="IPR029068">
    <property type="entry name" value="Glyas_Bleomycin-R_OHBP_Dase"/>
</dbReference>
<proteinExistence type="predicted"/>
<feature type="domain" description="VOC" evidence="1">
    <location>
        <begin position="2"/>
        <end position="115"/>
    </location>
</feature>
<dbReference type="InterPro" id="IPR037523">
    <property type="entry name" value="VOC_core"/>
</dbReference>
<dbReference type="OrthoDB" id="2703022at2"/>
<dbReference type="RefSeq" id="WP_121374929.1">
    <property type="nucleotide sequence ID" value="NZ_RBLC01000001.1"/>
</dbReference>
<dbReference type="Gene3D" id="3.10.180.10">
    <property type="entry name" value="2,3-Dihydroxybiphenyl 1,2-Dioxygenase, domain 1"/>
    <property type="match status" value="1"/>
</dbReference>
<reference evidence="2 3" key="1">
    <citation type="submission" date="2018-10" db="EMBL/GenBank/DDBJ databases">
        <title>Genomic Encyclopedia of Archaeal and Bacterial Type Strains, Phase II (KMG-II): from individual species to whole genera.</title>
        <authorList>
            <person name="Goeker M."/>
        </authorList>
    </citation>
    <scope>NUCLEOTIDE SEQUENCE [LARGE SCALE GENOMIC DNA]</scope>
    <source>
        <strain evidence="2 3">DSM 29537</strain>
    </source>
</reference>
<protein>
    <submittedName>
        <fullName evidence="2">Catechol-2,3-dioxygenase</fullName>
    </submittedName>
</protein>
<dbReference type="AlphaFoldDB" id="A0A495MJJ7"/>
<keyword evidence="2" id="KW-0560">Oxidoreductase</keyword>
<keyword evidence="3" id="KW-1185">Reference proteome</keyword>
<evidence type="ECO:0000259" key="1">
    <source>
        <dbReference type="PROSITE" id="PS51819"/>
    </source>
</evidence>
<evidence type="ECO:0000313" key="3">
    <source>
        <dbReference type="Proteomes" id="UP000277579"/>
    </source>
</evidence>
<dbReference type="GO" id="GO:0051213">
    <property type="term" value="F:dioxygenase activity"/>
    <property type="evidence" value="ECO:0007669"/>
    <property type="project" value="UniProtKB-KW"/>
</dbReference>
<dbReference type="SUPFAM" id="SSF54593">
    <property type="entry name" value="Glyoxalase/Bleomycin resistance protein/Dihydroxybiphenyl dioxygenase"/>
    <property type="match status" value="1"/>
</dbReference>
<organism evidence="2 3">
    <name type="scientific">Flavobacterium endophyticum</name>
    <dbReference type="NCBI Taxonomy" id="1540163"/>
    <lineage>
        <taxon>Bacteria</taxon>
        <taxon>Pseudomonadati</taxon>
        <taxon>Bacteroidota</taxon>
        <taxon>Flavobacteriia</taxon>
        <taxon>Flavobacteriales</taxon>
        <taxon>Flavobacteriaceae</taxon>
        <taxon>Flavobacterium</taxon>
    </lineage>
</organism>
<dbReference type="EMBL" id="RBLC01000001">
    <property type="protein sequence ID" value="RKS25540.1"/>
    <property type="molecule type" value="Genomic_DNA"/>
</dbReference>
<evidence type="ECO:0000313" key="2">
    <source>
        <dbReference type="EMBL" id="RKS25540.1"/>
    </source>
</evidence>
<accession>A0A495MJJ7</accession>
<comment type="caution">
    <text evidence="2">The sequence shown here is derived from an EMBL/GenBank/DDBJ whole genome shotgun (WGS) entry which is preliminary data.</text>
</comment>